<evidence type="ECO:0000313" key="2">
    <source>
        <dbReference type="Proteomes" id="UP000015102"/>
    </source>
</evidence>
<keyword evidence="2" id="KW-1185">Reference proteome</keyword>
<proteinExistence type="predicted"/>
<dbReference type="EnsemblMetazoa" id="MESCA008711-RA">
    <property type="protein sequence ID" value="MESCA008711-PA"/>
    <property type="gene ID" value="MESCA008711"/>
</dbReference>
<evidence type="ECO:0000313" key="1">
    <source>
        <dbReference type="EnsemblMetazoa" id="MESCA008711-PA"/>
    </source>
</evidence>
<reference evidence="1" key="2">
    <citation type="submission" date="2015-06" db="UniProtKB">
        <authorList>
            <consortium name="EnsemblMetazoa"/>
        </authorList>
    </citation>
    <scope>IDENTIFICATION</scope>
</reference>
<name>T1GXZ6_MEGSC</name>
<dbReference type="AlphaFoldDB" id="T1GXZ6"/>
<protein>
    <submittedName>
        <fullName evidence="1">Uncharacterized protein</fullName>
    </submittedName>
</protein>
<dbReference type="HOGENOM" id="CLU_2226193_0_0_1"/>
<sequence length="106" mass="12368">MDEKSATLVRGALGCVKWEIPTCGPMIKLPFYKPSNLDFFPNFLILQLLLHSKDFFPSYHLYKLLISSYHMPQTLTDFVPTIHLLTLVSRFENPFGFLEDLSWEEQ</sequence>
<organism evidence="1 2">
    <name type="scientific">Megaselia scalaris</name>
    <name type="common">Humpbacked fly</name>
    <name type="synonym">Phora scalaris</name>
    <dbReference type="NCBI Taxonomy" id="36166"/>
    <lineage>
        <taxon>Eukaryota</taxon>
        <taxon>Metazoa</taxon>
        <taxon>Ecdysozoa</taxon>
        <taxon>Arthropoda</taxon>
        <taxon>Hexapoda</taxon>
        <taxon>Insecta</taxon>
        <taxon>Pterygota</taxon>
        <taxon>Neoptera</taxon>
        <taxon>Endopterygota</taxon>
        <taxon>Diptera</taxon>
        <taxon>Brachycera</taxon>
        <taxon>Muscomorpha</taxon>
        <taxon>Platypezoidea</taxon>
        <taxon>Phoridae</taxon>
        <taxon>Megaseliini</taxon>
        <taxon>Megaselia</taxon>
    </lineage>
</organism>
<dbReference type="Proteomes" id="UP000015102">
    <property type="component" value="Unassembled WGS sequence"/>
</dbReference>
<accession>T1GXZ6</accession>
<dbReference type="EMBL" id="CAQQ02379252">
    <property type="status" value="NOT_ANNOTATED_CDS"/>
    <property type="molecule type" value="Genomic_DNA"/>
</dbReference>
<reference evidence="2" key="1">
    <citation type="submission" date="2013-02" db="EMBL/GenBank/DDBJ databases">
        <authorList>
            <person name="Hughes D."/>
        </authorList>
    </citation>
    <scope>NUCLEOTIDE SEQUENCE</scope>
    <source>
        <strain>Durham</strain>
        <strain evidence="2">NC isolate 2 -- Noor lab</strain>
    </source>
</reference>
<dbReference type="EMBL" id="CAQQ02379253">
    <property type="status" value="NOT_ANNOTATED_CDS"/>
    <property type="molecule type" value="Genomic_DNA"/>
</dbReference>